<evidence type="ECO:0000313" key="1">
    <source>
        <dbReference type="EMBL" id="KAL3278511.1"/>
    </source>
</evidence>
<feature type="non-terminal residue" evidence="1">
    <location>
        <position position="60"/>
    </location>
</feature>
<evidence type="ECO:0000313" key="2">
    <source>
        <dbReference type="Proteomes" id="UP001516400"/>
    </source>
</evidence>
<name>A0ABD2NII3_9CUCU</name>
<organism evidence="1 2">
    <name type="scientific">Cryptolaemus montrouzieri</name>
    <dbReference type="NCBI Taxonomy" id="559131"/>
    <lineage>
        <taxon>Eukaryota</taxon>
        <taxon>Metazoa</taxon>
        <taxon>Ecdysozoa</taxon>
        <taxon>Arthropoda</taxon>
        <taxon>Hexapoda</taxon>
        <taxon>Insecta</taxon>
        <taxon>Pterygota</taxon>
        <taxon>Neoptera</taxon>
        <taxon>Endopterygota</taxon>
        <taxon>Coleoptera</taxon>
        <taxon>Polyphaga</taxon>
        <taxon>Cucujiformia</taxon>
        <taxon>Coccinelloidea</taxon>
        <taxon>Coccinellidae</taxon>
        <taxon>Scymninae</taxon>
        <taxon>Scymnini</taxon>
        <taxon>Cryptolaemus</taxon>
    </lineage>
</organism>
<reference evidence="1 2" key="1">
    <citation type="journal article" date="2021" name="BMC Biol.">
        <title>Horizontally acquired antibacterial genes associated with adaptive radiation of ladybird beetles.</title>
        <authorList>
            <person name="Li H.S."/>
            <person name="Tang X.F."/>
            <person name="Huang Y.H."/>
            <person name="Xu Z.Y."/>
            <person name="Chen M.L."/>
            <person name="Du X.Y."/>
            <person name="Qiu B.Y."/>
            <person name="Chen P.T."/>
            <person name="Zhang W."/>
            <person name="Slipinski A."/>
            <person name="Escalona H.E."/>
            <person name="Waterhouse R.M."/>
            <person name="Zwick A."/>
            <person name="Pang H."/>
        </authorList>
    </citation>
    <scope>NUCLEOTIDE SEQUENCE [LARGE SCALE GENOMIC DNA]</scope>
    <source>
        <strain evidence="1">SYSU2018</strain>
    </source>
</reference>
<dbReference type="EMBL" id="JABFTP020000107">
    <property type="protein sequence ID" value="KAL3278511.1"/>
    <property type="molecule type" value="Genomic_DNA"/>
</dbReference>
<sequence length="60" mass="6832">MWKTLKELVKKGQESVDFSLLDLQIQGGVIEDSLNTFFADSMKQIVSSIPEPDQDFKEVK</sequence>
<protein>
    <submittedName>
        <fullName evidence="1">Uncharacterized protein</fullName>
    </submittedName>
</protein>
<accession>A0ABD2NII3</accession>
<comment type="caution">
    <text evidence="1">The sequence shown here is derived from an EMBL/GenBank/DDBJ whole genome shotgun (WGS) entry which is preliminary data.</text>
</comment>
<keyword evidence="2" id="KW-1185">Reference proteome</keyword>
<dbReference type="Proteomes" id="UP001516400">
    <property type="component" value="Unassembled WGS sequence"/>
</dbReference>
<gene>
    <name evidence="1" type="ORF">HHI36_024023</name>
</gene>
<proteinExistence type="predicted"/>
<dbReference type="AlphaFoldDB" id="A0ABD2NII3"/>